<dbReference type="PANTHER" id="PTHR30308:SF2">
    <property type="entry name" value="SSRA-BINDING PROTEIN"/>
    <property type="match status" value="1"/>
</dbReference>
<dbReference type="GO" id="GO:0005829">
    <property type="term" value="C:cytosol"/>
    <property type="evidence" value="ECO:0007669"/>
    <property type="project" value="TreeGrafter"/>
</dbReference>
<gene>
    <name evidence="3" type="ORF">S01H4_00022</name>
</gene>
<dbReference type="InterPro" id="IPR000037">
    <property type="entry name" value="SsrA-bd_prot"/>
</dbReference>
<evidence type="ECO:0000256" key="1">
    <source>
        <dbReference type="ARBA" id="ARBA00022490"/>
    </source>
</evidence>
<evidence type="ECO:0008006" key="4">
    <source>
        <dbReference type="Google" id="ProtNLM"/>
    </source>
</evidence>
<dbReference type="NCBIfam" id="TIGR00086">
    <property type="entry name" value="smpB"/>
    <property type="match status" value="1"/>
</dbReference>
<dbReference type="SUPFAM" id="SSF74982">
    <property type="entry name" value="Small protein B (SmpB)"/>
    <property type="match status" value="1"/>
</dbReference>
<dbReference type="HAMAP" id="MF_00023">
    <property type="entry name" value="SmpB"/>
    <property type="match status" value="1"/>
</dbReference>
<name>X0ZRD4_9ZZZZ</name>
<protein>
    <recommendedName>
        <fullName evidence="4">SsrA-binding protein</fullName>
    </recommendedName>
</protein>
<sequence>MSFTNRDEVKNVAVNRKARHDYHILDTYEAGLVLKGTEVKSLREGKVSLRESFAQFENNELYVMNMHISPYAFGNIFNVDPKRKRKLLLHQQEINRLRGQVEEKGLTLVPLRIYFRRGHAKIELALAKGKKLYDKRRILAEKDAQREVERELKNKKWGR</sequence>
<evidence type="ECO:0000256" key="2">
    <source>
        <dbReference type="ARBA" id="ARBA00022884"/>
    </source>
</evidence>
<dbReference type="AlphaFoldDB" id="X0ZRD4"/>
<dbReference type="Pfam" id="PF01668">
    <property type="entry name" value="SmpB"/>
    <property type="match status" value="1"/>
</dbReference>
<dbReference type="EMBL" id="BART01000002">
    <property type="protein sequence ID" value="GAG60607.1"/>
    <property type="molecule type" value="Genomic_DNA"/>
</dbReference>
<accession>X0ZRD4</accession>
<dbReference type="InterPro" id="IPR023620">
    <property type="entry name" value="SmpB"/>
</dbReference>
<evidence type="ECO:0000313" key="3">
    <source>
        <dbReference type="EMBL" id="GAG60607.1"/>
    </source>
</evidence>
<dbReference type="PROSITE" id="PS01317">
    <property type="entry name" value="SSRP"/>
    <property type="match status" value="1"/>
</dbReference>
<dbReference type="GO" id="GO:0070930">
    <property type="term" value="P:trans-translation-dependent protein tagging"/>
    <property type="evidence" value="ECO:0007669"/>
    <property type="project" value="TreeGrafter"/>
</dbReference>
<dbReference type="NCBIfam" id="NF003843">
    <property type="entry name" value="PRK05422.1"/>
    <property type="match status" value="1"/>
</dbReference>
<dbReference type="Gene3D" id="2.40.280.10">
    <property type="match status" value="1"/>
</dbReference>
<comment type="caution">
    <text evidence="3">The sequence shown here is derived from an EMBL/GenBank/DDBJ whole genome shotgun (WGS) entry which is preliminary data.</text>
</comment>
<dbReference type="GO" id="GO:0003723">
    <property type="term" value="F:RNA binding"/>
    <property type="evidence" value="ECO:0007669"/>
    <property type="project" value="UniProtKB-KW"/>
</dbReference>
<keyword evidence="2" id="KW-0694">RNA-binding</keyword>
<dbReference type="InterPro" id="IPR020081">
    <property type="entry name" value="SsrA-bd_prot_CS"/>
</dbReference>
<reference evidence="3" key="1">
    <citation type="journal article" date="2014" name="Front. Microbiol.">
        <title>High frequency of phylogenetically diverse reductive dehalogenase-homologous genes in deep subseafloor sedimentary metagenomes.</title>
        <authorList>
            <person name="Kawai M."/>
            <person name="Futagami T."/>
            <person name="Toyoda A."/>
            <person name="Takaki Y."/>
            <person name="Nishi S."/>
            <person name="Hori S."/>
            <person name="Arai W."/>
            <person name="Tsubouchi T."/>
            <person name="Morono Y."/>
            <person name="Uchiyama I."/>
            <person name="Ito T."/>
            <person name="Fujiyama A."/>
            <person name="Inagaki F."/>
            <person name="Takami H."/>
        </authorList>
    </citation>
    <scope>NUCLEOTIDE SEQUENCE</scope>
    <source>
        <strain evidence="3">Expedition CK06-06</strain>
    </source>
</reference>
<keyword evidence="1" id="KW-0963">Cytoplasm</keyword>
<proteinExistence type="inferred from homology"/>
<dbReference type="PANTHER" id="PTHR30308">
    <property type="entry name" value="TMRNA-BINDING COMPONENT OF TRANS-TRANSLATION TAGGING COMPLEX"/>
    <property type="match status" value="1"/>
</dbReference>
<dbReference type="CDD" id="cd09294">
    <property type="entry name" value="SmpB"/>
    <property type="match status" value="1"/>
</dbReference>
<organism evidence="3">
    <name type="scientific">marine sediment metagenome</name>
    <dbReference type="NCBI Taxonomy" id="412755"/>
    <lineage>
        <taxon>unclassified sequences</taxon>
        <taxon>metagenomes</taxon>
        <taxon>ecological metagenomes</taxon>
    </lineage>
</organism>